<comment type="caution">
    <text evidence="9">The sequence shown here is derived from an EMBL/GenBank/DDBJ whole genome shotgun (WGS) entry which is preliminary data.</text>
</comment>
<comment type="similarity">
    <text evidence="2">Belongs to the outer membrane factor (OMF) (TC 1.B.17) family.</text>
</comment>
<dbReference type="InterPro" id="IPR051906">
    <property type="entry name" value="TolC-like"/>
</dbReference>
<protein>
    <submittedName>
        <fullName evidence="9">TolC family protein</fullName>
    </submittedName>
</protein>
<evidence type="ECO:0000256" key="8">
    <source>
        <dbReference type="SAM" id="SignalP"/>
    </source>
</evidence>
<dbReference type="PANTHER" id="PTHR30026:SF20">
    <property type="entry name" value="OUTER MEMBRANE PROTEIN TOLC"/>
    <property type="match status" value="1"/>
</dbReference>
<reference evidence="9 10" key="1">
    <citation type="submission" date="2019-08" db="EMBL/GenBank/DDBJ databases">
        <title>In-depth cultivation of the pig gut microbiome towards novel bacterial diversity and tailored functional studies.</title>
        <authorList>
            <person name="Wylensek D."/>
            <person name="Hitch T.C.A."/>
            <person name="Clavel T."/>
        </authorList>
    </citation>
    <scope>NUCLEOTIDE SEQUENCE [LARGE SCALE GENOMIC DNA]</scope>
    <source>
        <strain evidence="9 10">LKV-178-WT-2A</strain>
    </source>
</reference>
<dbReference type="InterPro" id="IPR003423">
    <property type="entry name" value="OMP_efflux"/>
</dbReference>
<evidence type="ECO:0000256" key="4">
    <source>
        <dbReference type="ARBA" id="ARBA00022452"/>
    </source>
</evidence>
<evidence type="ECO:0000313" key="9">
    <source>
        <dbReference type="EMBL" id="MST86033.1"/>
    </source>
</evidence>
<dbReference type="Proteomes" id="UP000438914">
    <property type="component" value="Unassembled WGS sequence"/>
</dbReference>
<accession>A0A7K0KJD1</accession>
<evidence type="ECO:0000256" key="1">
    <source>
        <dbReference type="ARBA" id="ARBA00004442"/>
    </source>
</evidence>
<gene>
    <name evidence="9" type="ORF">FYJ73_15410</name>
</gene>
<dbReference type="GO" id="GO:1990281">
    <property type="term" value="C:efflux pump complex"/>
    <property type="evidence" value="ECO:0007669"/>
    <property type="project" value="TreeGrafter"/>
</dbReference>
<name>A0A7K0KJD1_9BACT</name>
<proteinExistence type="inferred from homology"/>
<sequence length="436" mass="48534">MIKTKQALLTIALASALCAPAQKAHRLSIHDMFGILDTENRTMKASDAAVSTAKKGWESARAQRLPDINTSLSASYIGNALLTDRDFTNVHGLSSPHFGNNFALDAQQVIYAGGAIDAGIELAALGVKQAETQKAVQRQNLRFAAIGQYLELQKLANREQVVKSNIALTQRLIANIEDRQRQGVALKNDVTRYQLQLQTLQLQLTKIANYRAIANHQLCNTLNISVNDSIVPTDDVANGAYEKAGEDRWQQQAASSSPLLQLSDLGIDMTRKQEKLTRSEMLPKIAVVAHEGFDGPVTFELPPVNKNLNTWYIGVGVTYSLSSLFKSDKKLHQARLATQQAVLQKEVTREQLNNQVQAAYTEYLQSFVEHNTERKNVELAQENYQVVNDRYLNQLALITDMIDASNTLLDAQLREVDAKINIAYNYYKMKYVAGEL</sequence>
<organism evidence="9 10">
    <name type="scientific">Hallella mizrahii</name>
    <dbReference type="NCBI Taxonomy" id="2606637"/>
    <lineage>
        <taxon>Bacteria</taxon>
        <taxon>Pseudomonadati</taxon>
        <taxon>Bacteroidota</taxon>
        <taxon>Bacteroidia</taxon>
        <taxon>Bacteroidales</taxon>
        <taxon>Prevotellaceae</taxon>
        <taxon>Hallella</taxon>
    </lineage>
</organism>
<keyword evidence="7" id="KW-0998">Cell outer membrane</keyword>
<evidence type="ECO:0000256" key="3">
    <source>
        <dbReference type="ARBA" id="ARBA00022448"/>
    </source>
</evidence>
<dbReference type="AlphaFoldDB" id="A0A7K0KJD1"/>
<feature type="signal peptide" evidence="8">
    <location>
        <begin position="1"/>
        <end position="24"/>
    </location>
</feature>
<keyword evidence="10" id="KW-1185">Reference proteome</keyword>
<keyword evidence="4" id="KW-1134">Transmembrane beta strand</keyword>
<dbReference type="RefSeq" id="WP_154535626.1">
    <property type="nucleotide sequence ID" value="NZ_VUNG01000079.1"/>
</dbReference>
<feature type="chain" id="PRO_5029610791" evidence="8">
    <location>
        <begin position="25"/>
        <end position="436"/>
    </location>
</feature>
<keyword evidence="3" id="KW-0813">Transport</keyword>
<dbReference type="GO" id="GO:0009279">
    <property type="term" value="C:cell outer membrane"/>
    <property type="evidence" value="ECO:0007669"/>
    <property type="project" value="UniProtKB-SubCell"/>
</dbReference>
<dbReference type="Pfam" id="PF02321">
    <property type="entry name" value="OEP"/>
    <property type="match status" value="2"/>
</dbReference>
<dbReference type="GO" id="GO:0015288">
    <property type="term" value="F:porin activity"/>
    <property type="evidence" value="ECO:0007669"/>
    <property type="project" value="TreeGrafter"/>
</dbReference>
<dbReference type="GO" id="GO:0015562">
    <property type="term" value="F:efflux transmembrane transporter activity"/>
    <property type="evidence" value="ECO:0007669"/>
    <property type="project" value="InterPro"/>
</dbReference>
<keyword evidence="6" id="KW-0472">Membrane</keyword>
<comment type="subcellular location">
    <subcellularLocation>
        <location evidence="1">Cell outer membrane</location>
    </subcellularLocation>
</comment>
<dbReference type="Gene3D" id="1.20.1600.10">
    <property type="entry name" value="Outer membrane efflux proteins (OEP)"/>
    <property type="match status" value="1"/>
</dbReference>
<evidence type="ECO:0000256" key="2">
    <source>
        <dbReference type="ARBA" id="ARBA00007613"/>
    </source>
</evidence>
<dbReference type="SUPFAM" id="SSF56954">
    <property type="entry name" value="Outer membrane efflux proteins (OEP)"/>
    <property type="match status" value="1"/>
</dbReference>
<evidence type="ECO:0000313" key="10">
    <source>
        <dbReference type="Proteomes" id="UP000438914"/>
    </source>
</evidence>
<evidence type="ECO:0000256" key="7">
    <source>
        <dbReference type="ARBA" id="ARBA00023237"/>
    </source>
</evidence>
<evidence type="ECO:0000256" key="6">
    <source>
        <dbReference type="ARBA" id="ARBA00023136"/>
    </source>
</evidence>
<keyword evidence="8" id="KW-0732">Signal</keyword>
<evidence type="ECO:0000256" key="5">
    <source>
        <dbReference type="ARBA" id="ARBA00022692"/>
    </source>
</evidence>
<dbReference type="PANTHER" id="PTHR30026">
    <property type="entry name" value="OUTER MEMBRANE PROTEIN TOLC"/>
    <property type="match status" value="1"/>
</dbReference>
<keyword evidence="5" id="KW-0812">Transmembrane</keyword>
<dbReference type="EMBL" id="VUNG01000079">
    <property type="protein sequence ID" value="MST86033.1"/>
    <property type="molecule type" value="Genomic_DNA"/>
</dbReference>